<feature type="non-terminal residue" evidence="1">
    <location>
        <position position="1"/>
    </location>
</feature>
<protein>
    <submittedName>
        <fullName evidence="1">Uncharacterized protein</fullName>
    </submittedName>
</protein>
<proteinExistence type="predicted"/>
<dbReference type="OrthoDB" id="3015170at2759"/>
<evidence type="ECO:0000313" key="1">
    <source>
        <dbReference type="EMBL" id="PFH45750.1"/>
    </source>
</evidence>
<evidence type="ECO:0000313" key="2">
    <source>
        <dbReference type="Proteomes" id="UP000242287"/>
    </source>
</evidence>
<name>A0A2A9NDF7_9AGAR</name>
<organism evidence="1 2">
    <name type="scientific">Amanita thiersii Skay4041</name>
    <dbReference type="NCBI Taxonomy" id="703135"/>
    <lineage>
        <taxon>Eukaryota</taxon>
        <taxon>Fungi</taxon>
        <taxon>Dikarya</taxon>
        <taxon>Basidiomycota</taxon>
        <taxon>Agaricomycotina</taxon>
        <taxon>Agaricomycetes</taxon>
        <taxon>Agaricomycetidae</taxon>
        <taxon>Agaricales</taxon>
        <taxon>Pluteineae</taxon>
        <taxon>Amanitaceae</taxon>
        <taxon>Amanita</taxon>
    </lineage>
</organism>
<accession>A0A2A9NDF7</accession>
<dbReference type="EMBL" id="KZ302299">
    <property type="protein sequence ID" value="PFH45750.1"/>
    <property type="molecule type" value="Genomic_DNA"/>
</dbReference>
<sequence>EVIYETVSQSTFLQIKGETTATAVWSRLVSIMQDKGDLIQVNLLMKLQNMMSEQHS</sequence>
<gene>
    <name evidence="1" type="ORF">AMATHDRAFT_158012</name>
</gene>
<dbReference type="Proteomes" id="UP000242287">
    <property type="component" value="Unassembled WGS sequence"/>
</dbReference>
<keyword evidence="2" id="KW-1185">Reference proteome</keyword>
<reference evidence="1 2" key="1">
    <citation type="submission" date="2014-02" db="EMBL/GenBank/DDBJ databases">
        <title>Transposable element dynamics among asymbiotic and ectomycorrhizal Amanita fungi.</title>
        <authorList>
            <consortium name="DOE Joint Genome Institute"/>
            <person name="Hess J."/>
            <person name="Skrede I."/>
            <person name="Wolfe B."/>
            <person name="LaButti K."/>
            <person name="Ohm R.A."/>
            <person name="Grigoriev I.V."/>
            <person name="Pringle A."/>
        </authorList>
    </citation>
    <scope>NUCLEOTIDE SEQUENCE [LARGE SCALE GENOMIC DNA]</scope>
    <source>
        <strain evidence="1 2">SKay4041</strain>
    </source>
</reference>
<dbReference type="AlphaFoldDB" id="A0A2A9NDF7"/>
<dbReference type="Pfam" id="PF14223">
    <property type="entry name" value="Retrotran_gag_2"/>
    <property type="match status" value="1"/>
</dbReference>